<feature type="chain" id="PRO_5032597018" description="SKI/SNO/DAC domain-containing protein" evidence="1">
    <location>
        <begin position="19"/>
        <end position="60"/>
    </location>
</feature>
<dbReference type="AlphaFoldDB" id="A0A821VHW0"/>
<accession>A0A821VHW0</accession>
<dbReference type="GO" id="GO:0005634">
    <property type="term" value="C:nucleus"/>
    <property type="evidence" value="ECO:0007669"/>
    <property type="project" value="TreeGrafter"/>
</dbReference>
<gene>
    <name evidence="3" type="ORF">UJA718_LOCUS45877</name>
</gene>
<dbReference type="InterPro" id="IPR009061">
    <property type="entry name" value="DNA-bd_dom_put_sf"/>
</dbReference>
<evidence type="ECO:0000313" key="3">
    <source>
        <dbReference type="EMBL" id="CAF4909003.1"/>
    </source>
</evidence>
<dbReference type="GO" id="GO:0005737">
    <property type="term" value="C:cytoplasm"/>
    <property type="evidence" value="ECO:0007669"/>
    <property type="project" value="TreeGrafter"/>
</dbReference>
<reference evidence="3" key="1">
    <citation type="submission" date="2021-02" db="EMBL/GenBank/DDBJ databases">
        <authorList>
            <person name="Nowell W R."/>
        </authorList>
    </citation>
    <scope>NUCLEOTIDE SEQUENCE</scope>
</reference>
<sequence>LVTFKIFFLALGITCVQCTPVQLELLRRAGAMPSSSRRCGMITRREAERLVNSFLESTKP</sequence>
<dbReference type="Gene3D" id="3.10.260.20">
    <property type="entry name" value="Ski"/>
    <property type="match status" value="1"/>
</dbReference>
<evidence type="ECO:0000313" key="4">
    <source>
        <dbReference type="Proteomes" id="UP000663873"/>
    </source>
</evidence>
<feature type="domain" description="SKI/SNO/DAC" evidence="2">
    <location>
        <begin position="10"/>
        <end position="55"/>
    </location>
</feature>
<protein>
    <recommendedName>
        <fullName evidence="2">SKI/SNO/DAC domain-containing protein</fullName>
    </recommendedName>
</protein>
<dbReference type="Proteomes" id="UP000663873">
    <property type="component" value="Unassembled WGS sequence"/>
</dbReference>
<dbReference type="GO" id="GO:0046332">
    <property type="term" value="F:SMAD binding"/>
    <property type="evidence" value="ECO:0007669"/>
    <property type="project" value="TreeGrafter"/>
</dbReference>
<organism evidence="3 4">
    <name type="scientific">Rotaria socialis</name>
    <dbReference type="NCBI Taxonomy" id="392032"/>
    <lineage>
        <taxon>Eukaryota</taxon>
        <taxon>Metazoa</taxon>
        <taxon>Spiralia</taxon>
        <taxon>Gnathifera</taxon>
        <taxon>Rotifera</taxon>
        <taxon>Eurotatoria</taxon>
        <taxon>Bdelloidea</taxon>
        <taxon>Philodinida</taxon>
        <taxon>Philodinidae</taxon>
        <taxon>Rotaria</taxon>
    </lineage>
</organism>
<dbReference type="InterPro" id="IPR023216">
    <property type="entry name" value="Tscrpt_reg_SKI_SnoN"/>
</dbReference>
<dbReference type="GO" id="GO:0030514">
    <property type="term" value="P:negative regulation of BMP signaling pathway"/>
    <property type="evidence" value="ECO:0007669"/>
    <property type="project" value="TreeGrafter"/>
</dbReference>
<dbReference type="Pfam" id="PF02437">
    <property type="entry name" value="Ski_Sno_DHD"/>
    <property type="match status" value="1"/>
</dbReference>
<evidence type="ECO:0000256" key="1">
    <source>
        <dbReference type="SAM" id="SignalP"/>
    </source>
</evidence>
<feature type="non-terminal residue" evidence="3">
    <location>
        <position position="60"/>
    </location>
</feature>
<evidence type="ECO:0000259" key="2">
    <source>
        <dbReference type="Pfam" id="PF02437"/>
    </source>
</evidence>
<feature type="non-terminal residue" evidence="3">
    <location>
        <position position="1"/>
    </location>
</feature>
<dbReference type="GO" id="GO:0005667">
    <property type="term" value="C:transcription regulator complex"/>
    <property type="evidence" value="ECO:0007669"/>
    <property type="project" value="TreeGrafter"/>
</dbReference>
<dbReference type="GO" id="GO:0000978">
    <property type="term" value="F:RNA polymerase II cis-regulatory region sequence-specific DNA binding"/>
    <property type="evidence" value="ECO:0007669"/>
    <property type="project" value="TreeGrafter"/>
</dbReference>
<dbReference type="GO" id="GO:0000981">
    <property type="term" value="F:DNA-binding transcription factor activity, RNA polymerase II-specific"/>
    <property type="evidence" value="ECO:0007669"/>
    <property type="project" value="TreeGrafter"/>
</dbReference>
<dbReference type="InterPro" id="IPR003380">
    <property type="entry name" value="SKI/SNO/DAC"/>
</dbReference>
<keyword evidence="4" id="KW-1185">Reference proteome</keyword>
<comment type="caution">
    <text evidence="3">The sequence shown here is derived from an EMBL/GenBank/DDBJ whole genome shotgun (WGS) entry which is preliminary data.</text>
</comment>
<dbReference type="InterPro" id="IPR037000">
    <property type="entry name" value="Ski_DNA-bd_sf"/>
</dbReference>
<dbReference type="EMBL" id="CAJOBP010079224">
    <property type="protein sequence ID" value="CAF4909003.1"/>
    <property type="molecule type" value="Genomic_DNA"/>
</dbReference>
<keyword evidence="1" id="KW-0732">Signal</keyword>
<feature type="signal peptide" evidence="1">
    <location>
        <begin position="1"/>
        <end position="18"/>
    </location>
</feature>
<dbReference type="PANTHER" id="PTHR10005">
    <property type="entry name" value="SKI ONCOGENE-RELATED"/>
    <property type="match status" value="1"/>
</dbReference>
<proteinExistence type="predicted"/>
<name>A0A821VHW0_9BILA</name>
<dbReference type="PANTHER" id="PTHR10005:SF26">
    <property type="entry name" value="CORL"/>
    <property type="match status" value="1"/>
</dbReference>
<dbReference type="GO" id="GO:0000122">
    <property type="term" value="P:negative regulation of transcription by RNA polymerase II"/>
    <property type="evidence" value="ECO:0007669"/>
    <property type="project" value="TreeGrafter"/>
</dbReference>
<dbReference type="SUPFAM" id="SSF46955">
    <property type="entry name" value="Putative DNA-binding domain"/>
    <property type="match status" value="1"/>
</dbReference>